<sequence>GGVGKTTIAQVIFDCLLSKFDHGCFLTLPRGDSKQSLVPLQREMLSKIFHREDFIIWNDIEGVEMIKNRLSSRKVLLVLDDVDN</sequence>
<feature type="non-terminal residue" evidence="2">
    <location>
        <position position="84"/>
    </location>
</feature>
<dbReference type="EMBL" id="JQ432530">
    <property type="protein sequence ID" value="AFC97119.1"/>
    <property type="molecule type" value="Genomic_DNA"/>
</dbReference>
<dbReference type="Pfam" id="PF00931">
    <property type="entry name" value="NB-ARC"/>
    <property type="match status" value="1"/>
</dbReference>
<dbReference type="Gene3D" id="3.40.50.300">
    <property type="entry name" value="P-loop containing nucleotide triphosphate hydrolases"/>
    <property type="match status" value="1"/>
</dbReference>
<reference evidence="2" key="1">
    <citation type="journal article" date="2013" name="Physiol. Mol. Plant Pathol.">
        <title>Cloning and characterization of NBS-LRR encoding resistance gene candidates from Tomato Leaf Curl New Delhi Virus resistant genotype of Luffa cylindrica Roem.</title>
        <authorList>
            <person name="Saha D."/>
            <person name="Rana R.S."/>
            <person name="Sureja A.K."/>
            <person name="Verma M."/>
            <person name="Arya L."/>
            <person name="Munshi A.D."/>
        </authorList>
    </citation>
    <scope>NUCLEOTIDE SEQUENCE</scope>
</reference>
<dbReference type="AlphaFoldDB" id="H9CZK6"/>
<feature type="non-terminal residue" evidence="2">
    <location>
        <position position="1"/>
    </location>
</feature>
<dbReference type="InterPro" id="IPR002182">
    <property type="entry name" value="NB-ARC"/>
</dbReference>
<dbReference type="InterPro" id="IPR044974">
    <property type="entry name" value="Disease_R_plants"/>
</dbReference>
<organism evidence="2">
    <name type="scientific">Luffa aegyptiaca</name>
    <name type="common">Sponge gourd</name>
    <name type="synonym">Luffa cylindrica</name>
    <dbReference type="NCBI Taxonomy" id="3670"/>
    <lineage>
        <taxon>Eukaryota</taxon>
        <taxon>Viridiplantae</taxon>
        <taxon>Streptophyta</taxon>
        <taxon>Embryophyta</taxon>
        <taxon>Tracheophyta</taxon>
        <taxon>Spermatophyta</taxon>
        <taxon>Magnoliopsida</taxon>
        <taxon>eudicotyledons</taxon>
        <taxon>Gunneridae</taxon>
        <taxon>Pentapetalae</taxon>
        <taxon>rosids</taxon>
        <taxon>fabids</taxon>
        <taxon>Cucurbitales</taxon>
        <taxon>Cucurbitaceae</taxon>
        <taxon>Sicyoeae</taxon>
        <taxon>Luffa</taxon>
    </lineage>
</organism>
<evidence type="ECO:0000259" key="1">
    <source>
        <dbReference type="Pfam" id="PF00931"/>
    </source>
</evidence>
<dbReference type="SUPFAM" id="SSF52540">
    <property type="entry name" value="P-loop containing nucleoside triphosphate hydrolases"/>
    <property type="match status" value="1"/>
</dbReference>
<dbReference type="GO" id="GO:0006952">
    <property type="term" value="P:defense response"/>
    <property type="evidence" value="ECO:0007669"/>
    <property type="project" value="InterPro"/>
</dbReference>
<accession>H9CZK6</accession>
<feature type="domain" description="NB-ARC" evidence="1">
    <location>
        <begin position="1"/>
        <end position="82"/>
    </location>
</feature>
<evidence type="ECO:0000313" key="2">
    <source>
        <dbReference type="EMBL" id="AFC97119.1"/>
    </source>
</evidence>
<protein>
    <submittedName>
        <fullName evidence="2">NBS-LRR resistance protein</fullName>
    </submittedName>
</protein>
<proteinExistence type="predicted"/>
<dbReference type="GO" id="GO:0043531">
    <property type="term" value="F:ADP binding"/>
    <property type="evidence" value="ECO:0007669"/>
    <property type="project" value="InterPro"/>
</dbReference>
<dbReference type="PANTHER" id="PTHR11017:SF559">
    <property type="entry name" value="DISEASE RESISTANCE PROTEIN CHL1"/>
    <property type="match status" value="1"/>
</dbReference>
<dbReference type="InterPro" id="IPR027417">
    <property type="entry name" value="P-loop_NTPase"/>
</dbReference>
<name>H9CZK6_LUFAE</name>
<dbReference type="PANTHER" id="PTHR11017">
    <property type="entry name" value="LEUCINE-RICH REPEAT-CONTAINING PROTEIN"/>
    <property type="match status" value="1"/>
</dbReference>